<keyword evidence="4" id="KW-0378">Hydrolase</keyword>
<feature type="region of interest" description="Disordered" evidence="7">
    <location>
        <begin position="367"/>
        <end position="395"/>
    </location>
</feature>
<evidence type="ECO:0000313" key="10">
    <source>
        <dbReference type="EMBL" id="CRK11169.1"/>
    </source>
</evidence>
<evidence type="ECO:0000256" key="5">
    <source>
        <dbReference type="ARBA" id="ARBA00023277"/>
    </source>
</evidence>
<dbReference type="Proteomes" id="UP000045706">
    <property type="component" value="Unassembled WGS sequence"/>
</dbReference>
<evidence type="ECO:0000259" key="9">
    <source>
        <dbReference type="PROSITE" id="PS51677"/>
    </source>
</evidence>
<comment type="cofactor">
    <cofactor evidence="1">
        <name>Co(2+)</name>
        <dbReference type="ChEBI" id="CHEBI:48828"/>
    </cofactor>
</comment>
<evidence type="ECO:0000256" key="4">
    <source>
        <dbReference type="ARBA" id="ARBA00022801"/>
    </source>
</evidence>
<dbReference type="GO" id="GO:0016810">
    <property type="term" value="F:hydrolase activity, acting on carbon-nitrogen (but not peptide) bonds"/>
    <property type="evidence" value="ECO:0007669"/>
    <property type="project" value="InterPro"/>
</dbReference>
<evidence type="ECO:0000256" key="7">
    <source>
        <dbReference type="SAM" id="MobiDB-lite"/>
    </source>
</evidence>
<accession>A0A0G4KN21</accession>
<evidence type="ECO:0000256" key="6">
    <source>
        <dbReference type="ARBA" id="ARBA00023285"/>
    </source>
</evidence>
<keyword evidence="6" id="KW-0170">Cobalt</keyword>
<reference evidence="11" key="1">
    <citation type="submission" date="2015-05" db="EMBL/GenBank/DDBJ databases">
        <authorList>
            <person name="Fogelqvist Johan"/>
        </authorList>
    </citation>
    <scope>NUCLEOTIDE SEQUENCE [LARGE SCALE GENOMIC DNA]</scope>
</reference>
<feature type="signal peptide" evidence="8">
    <location>
        <begin position="1"/>
        <end position="23"/>
    </location>
</feature>
<feature type="compositionally biased region" description="Low complexity" evidence="7">
    <location>
        <begin position="280"/>
        <end position="295"/>
    </location>
</feature>
<dbReference type="AlphaFoldDB" id="A0A0G4KN21"/>
<evidence type="ECO:0000256" key="1">
    <source>
        <dbReference type="ARBA" id="ARBA00001941"/>
    </source>
</evidence>
<evidence type="ECO:0000256" key="3">
    <source>
        <dbReference type="ARBA" id="ARBA00022729"/>
    </source>
</evidence>
<keyword evidence="2" id="KW-0479">Metal-binding</keyword>
<feature type="region of interest" description="Disordered" evidence="7">
    <location>
        <begin position="264"/>
        <end position="318"/>
    </location>
</feature>
<dbReference type="InterPro" id="IPR011330">
    <property type="entry name" value="Glyco_hydro/deAcase_b/a-brl"/>
</dbReference>
<protein>
    <recommendedName>
        <fullName evidence="9">NodB homology domain-containing protein</fullName>
    </recommendedName>
</protein>
<feature type="compositionally biased region" description="Basic and acidic residues" evidence="7">
    <location>
        <begin position="296"/>
        <end position="309"/>
    </location>
</feature>
<dbReference type="SUPFAM" id="SSF88713">
    <property type="entry name" value="Glycoside hydrolase/deacetylase"/>
    <property type="match status" value="1"/>
</dbReference>
<name>A0A0G4KN21_VERLO</name>
<proteinExistence type="predicted"/>
<evidence type="ECO:0000313" key="11">
    <source>
        <dbReference type="Proteomes" id="UP000045706"/>
    </source>
</evidence>
<dbReference type="InterPro" id="IPR002509">
    <property type="entry name" value="NODB_dom"/>
</dbReference>
<dbReference type="PROSITE" id="PS51677">
    <property type="entry name" value="NODB"/>
    <property type="match status" value="1"/>
</dbReference>
<organism evidence="10 11">
    <name type="scientific">Verticillium longisporum</name>
    <name type="common">Verticillium dahliae var. longisporum</name>
    <dbReference type="NCBI Taxonomy" id="100787"/>
    <lineage>
        <taxon>Eukaryota</taxon>
        <taxon>Fungi</taxon>
        <taxon>Dikarya</taxon>
        <taxon>Ascomycota</taxon>
        <taxon>Pezizomycotina</taxon>
        <taxon>Sordariomycetes</taxon>
        <taxon>Hypocreomycetidae</taxon>
        <taxon>Glomerellales</taxon>
        <taxon>Plectosphaerellaceae</taxon>
        <taxon>Verticillium</taxon>
    </lineage>
</organism>
<dbReference type="GO" id="GO:0005975">
    <property type="term" value="P:carbohydrate metabolic process"/>
    <property type="evidence" value="ECO:0007669"/>
    <property type="project" value="InterPro"/>
</dbReference>
<feature type="chain" id="PRO_5002565643" description="NodB homology domain-containing protein" evidence="8">
    <location>
        <begin position="24"/>
        <end position="425"/>
    </location>
</feature>
<dbReference type="PANTHER" id="PTHR46471">
    <property type="entry name" value="CHITIN DEACETYLASE"/>
    <property type="match status" value="1"/>
</dbReference>
<gene>
    <name evidence="10" type="ORF">BN1723_009303</name>
</gene>
<dbReference type="PANTHER" id="PTHR46471:SF2">
    <property type="entry name" value="CHITIN DEACETYLASE-RELATED"/>
    <property type="match status" value="1"/>
</dbReference>
<dbReference type="Gene3D" id="3.20.20.370">
    <property type="entry name" value="Glycoside hydrolase/deacetylase"/>
    <property type="match status" value="1"/>
</dbReference>
<evidence type="ECO:0000256" key="8">
    <source>
        <dbReference type="SAM" id="SignalP"/>
    </source>
</evidence>
<keyword evidence="5" id="KW-0119">Carbohydrate metabolism</keyword>
<dbReference type="CDD" id="cd10951">
    <property type="entry name" value="CE4_ClCDA_like"/>
    <property type="match status" value="1"/>
</dbReference>
<sequence length="425" mass="44905">MFINAPSFSLLATLAALSEVTLAAPGNVQKRELSARQDSRPRLGNVAYGSEIVSCSSPGKIALTFDDGPGTLTAGVVDTLEKNNVKGTFFMVGKNGGDGLTTGNYDSLLKRMHVSGHHLASHSFSHPNFDEIDYDQKVLELEKNEKAFADILGFIPTYFRPPYTACNEECYQALGDMGYHVTDYDLDTKDWEAGGVKAKARYSSAVKAADPSSSSFISLSHDIQDFTANGFVQFMIDVGKEKGFQFVTLGECLGDPASNWYRDPKTFGPADTSIDPPEPSTTSTSSTATPTSSKAPEPKKPKETTKTESEASSSTSIAKYIPAPTDGRFIEASAIVETSIFVSEDASTTVTMTTTFATTTAISVASSAVTSSASNTTSAEPSTPTETSSDSAPSAVDEDSAAIAVSALPKTFVTSLVGFAACMLL</sequence>
<dbReference type="GO" id="GO:0046872">
    <property type="term" value="F:metal ion binding"/>
    <property type="evidence" value="ECO:0007669"/>
    <property type="project" value="UniProtKB-KW"/>
</dbReference>
<evidence type="ECO:0000256" key="2">
    <source>
        <dbReference type="ARBA" id="ARBA00022723"/>
    </source>
</evidence>
<keyword evidence="3 8" id="KW-0732">Signal</keyword>
<feature type="domain" description="NodB homology" evidence="9">
    <location>
        <begin position="59"/>
        <end position="247"/>
    </location>
</feature>
<dbReference type="EMBL" id="CVQI01002002">
    <property type="protein sequence ID" value="CRK11169.1"/>
    <property type="molecule type" value="Genomic_DNA"/>
</dbReference>
<dbReference type="Pfam" id="PF01522">
    <property type="entry name" value="Polysacc_deac_1"/>
    <property type="match status" value="1"/>
</dbReference>